<comment type="caution">
    <text evidence="1">The sequence shown here is derived from an EMBL/GenBank/DDBJ whole genome shotgun (WGS) entry which is preliminary data.</text>
</comment>
<reference evidence="1 2" key="1">
    <citation type="journal article" date="2020" name="Genome Biol. Evol.">
        <title>A new high-quality draft genome assembly of the Chinese cordyceps Ophiocordyceps sinensis.</title>
        <authorList>
            <person name="Shu R."/>
            <person name="Zhang J."/>
            <person name="Meng Q."/>
            <person name="Zhang H."/>
            <person name="Zhou G."/>
            <person name="Li M."/>
            <person name="Wu P."/>
            <person name="Zhao Y."/>
            <person name="Chen C."/>
            <person name="Qin Q."/>
        </authorList>
    </citation>
    <scope>NUCLEOTIDE SEQUENCE [LARGE SCALE GENOMIC DNA]</scope>
    <source>
        <strain evidence="1 2">IOZ07</strain>
    </source>
</reference>
<accession>A0A8H4LVW3</accession>
<dbReference type="EMBL" id="JAAVMX010000007">
    <property type="protein sequence ID" value="KAF4506539.1"/>
    <property type="molecule type" value="Genomic_DNA"/>
</dbReference>
<dbReference type="AlphaFoldDB" id="A0A8H4LVW3"/>
<keyword evidence="2" id="KW-1185">Reference proteome</keyword>
<dbReference type="OrthoDB" id="5430299at2759"/>
<organism evidence="1 2">
    <name type="scientific">Ophiocordyceps sinensis</name>
    <dbReference type="NCBI Taxonomy" id="72228"/>
    <lineage>
        <taxon>Eukaryota</taxon>
        <taxon>Fungi</taxon>
        <taxon>Dikarya</taxon>
        <taxon>Ascomycota</taxon>
        <taxon>Pezizomycotina</taxon>
        <taxon>Sordariomycetes</taxon>
        <taxon>Hypocreomycetidae</taxon>
        <taxon>Hypocreales</taxon>
        <taxon>Ophiocordycipitaceae</taxon>
        <taxon>Ophiocordyceps</taxon>
    </lineage>
</organism>
<protein>
    <submittedName>
        <fullName evidence="1">Uncharacterized protein</fullName>
    </submittedName>
</protein>
<dbReference type="Proteomes" id="UP000557566">
    <property type="component" value="Unassembled WGS sequence"/>
</dbReference>
<evidence type="ECO:0000313" key="1">
    <source>
        <dbReference type="EMBL" id="KAF4506539.1"/>
    </source>
</evidence>
<evidence type="ECO:0000313" key="2">
    <source>
        <dbReference type="Proteomes" id="UP000557566"/>
    </source>
</evidence>
<sequence length="330" mass="38300">MDDYDPHLSDAELFARFTPKQLGFYQWQTEMEAEGGDDRYRRARVDQKFPGAKEFEEYGDWIDLWYGRYHRRMRYRMPVNEFLDLVQQTRFNNHGSNGTLLWHMNMGTMPFIYLGWSSFGGKPIGYGIEPGGYCLWPNVDATPGEPGILERNVLGINTDVRVGDGNPSDLSSPGRGYTFAQIGALCVFADNWEEEYDSTVNEIIDSTWEYTNFGVVVQVGCDAKLGAIWVIWNAFRPDEWDTSKDRKYMPTADSNGRLLPRVGRLHDDSNEQFIMAKLADSLDHLREPREDFTFDVMSKHEHQLVRAKLFGDQAYIHRRNIIKTPQRPRR</sequence>
<name>A0A8H4LVW3_9HYPO</name>
<proteinExistence type="predicted"/>
<gene>
    <name evidence="1" type="ORF">G6O67_006614</name>
</gene>